<evidence type="ECO:0000256" key="1">
    <source>
        <dbReference type="ARBA" id="ARBA00022729"/>
    </source>
</evidence>
<evidence type="ECO:0008006" key="5">
    <source>
        <dbReference type="Google" id="ProtNLM"/>
    </source>
</evidence>
<dbReference type="Gene3D" id="2.40.40.10">
    <property type="entry name" value="RlpA-like domain"/>
    <property type="match status" value="1"/>
</dbReference>
<dbReference type="Proteomes" id="UP000664859">
    <property type="component" value="Unassembled WGS sequence"/>
</dbReference>
<gene>
    <name evidence="3" type="ORF">JKP88DRAFT_259401</name>
</gene>
<sequence length="290" mass="29602">MMRPAAVMAALLASGSAYTYNGDATYYGGAGEGGACSQKFKPPGYKTVAMNHLQFNEGWACGTCIQGCIFKPNNVQECFTAIVDNECPECANQAVDMGWSGDGRYKVGWNIIPCPPAEPKLWTVGSNPWYIKLKIELVGPVKSVRINGVAATHTADNFWVVYDSVGMLACGPTVTFTLASGATLTRCMPAAAIGGTCPSGGKACSGTATATTKPTSPPASTTGVAGARCENGLLNSGGRACCPKACGRCGGDGCAALSGGAHDCCAGDVLKYSPRGCKNNAAPCTVYASG</sequence>
<dbReference type="SUPFAM" id="SSF50685">
    <property type="entry name" value="Barwin-like endoglucanases"/>
    <property type="match status" value="1"/>
</dbReference>
<evidence type="ECO:0000313" key="4">
    <source>
        <dbReference type="Proteomes" id="UP000664859"/>
    </source>
</evidence>
<dbReference type="EMBL" id="JAFCMP010000007">
    <property type="protein sequence ID" value="KAG5192344.1"/>
    <property type="molecule type" value="Genomic_DNA"/>
</dbReference>
<feature type="signal peptide" evidence="2">
    <location>
        <begin position="1"/>
        <end position="17"/>
    </location>
</feature>
<evidence type="ECO:0000313" key="3">
    <source>
        <dbReference type="EMBL" id="KAG5192344.1"/>
    </source>
</evidence>
<comment type="caution">
    <text evidence="3">The sequence shown here is derived from an EMBL/GenBank/DDBJ whole genome shotgun (WGS) entry which is preliminary data.</text>
</comment>
<accession>A0A835ZHM1</accession>
<dbReference type="OrthoDB" id="406505at2759"/>
<reference evidence="3" key="1">
    <citation type="submission" date="2021-02" db="EMBL/GenBank/DDBJ databases">
        <title>First Annotated Genome of the Yellow-green Alga Tribonema minus.</title>
        <authorList>
            <person name="Mahan K.M."/>
        </authorList>
    </citation>
    <scope>NUCLEOTIDE SEQUENCE</scope>
    <source>
        <strain evidence="3">UTEX B ZZ1240</strain>
    </source>
</reference>
<keyword evidence="4" id="KW-1185">Reference proteome</keyword>
<keyword evidence="1 2" id="KW-0732">Signal</keyword>
<dbReference type="PANTHER" id="PTHR31836">
    <property type="match status" value="1"/>
</dbReference>
<dbReference type="InterPro" id="IPR051477">
    <property type="entry name" value="Expansin_CellWall"/>
</dbReference>
<protein>
    <recommendedName>
        <fullName evidence="5">Expansin-like EG45 domain-containing protein</fullName>
    </recommendedName>
</protein>
<feature type="chain" id="PRO_5032624351" description="Expansin-like EG45 domain-containing protein" evidence="2">
    <location>
        <begin position="18"/>
        <end position="290"/>
    </location>
</feature>
<proteinExistence type="predicted"/>
<name>A0A835ZHM1_9STRA</name>
<dbReference type="AlphaFoldDB" id="A0A835ZHM1"/>
<evidence type="ECO:0000256" key="2">
    <source>
        <dbReference type="SAM" id="SignalP"/>
    </source>
</evidence>
<dbReference type="InterPro" id="IPR036908">
    <property type="entry name" value="RlpA-like_sf"/>
</dbReference>
<organism evidence="3 4">
    <name type="scientific">Tribonema minus</name>
    <dbReference type="NCBI Taxonomy" id="303371"/>
    <lineage>
        <taxon>Eukaryota</taxon>
        <taxon>Sar</taxon>
        <taxon>Stramenopiles</taxon>
        <taxon>Ochrophyta</taxon>
        <taxon>PX clade</taxon>
        <taxon>Xanthophyceae</taxon>
        <taxon>Tribonematales</taxon>
        <taxon>Tribonemataceae</taxon>
        <taxon>Tribonema</taxon>
    </lineage>
</organism>
<dbReference type="PANTHER" id="PTHR31836:SF28">
    <property type="entry name" value="SRCR DOMAIN-CONTAINING PROTEIN-RELATED"/>
    <property type="match status" value="1"/>
</dbReference>